<dbReference type="Proteomes" id="UP000286077">
    <property type="component" value="Unassembled WGS sequence"/>
</dbReference>
<reference evidence="2 3" key="1">
    <citation type="submission" date="2018-08" db="EMBL/GenBank/DDBJ databases">
        <title>A genome reference for cultivated species of the human gut microbiota.</title>
        <authorList>
            <person name="Zou Y."/>
            <person name="Xue W."/>
            <person name="Luo G."/>
        </authorList>
    </citation>
    <scope>NUCLEOTIDE SEQUENCE [LARGE SCALE GENOMIC DNA]</scope>
    <source>
        <strain evidence="2 3">AF11-14</strain>
    </source>
</reference>
<comment type="caution">
    <text evidence="2">The sequence shown here is derived from an EMBL/GenBank/DDBJ whole genome shotgun (WGS) entry which is preliminary data.</text>
</comment>
<evidence type="ECO:0000256" key="1">
    <source>
        <dbReference type="SAM" id="Phobius"/>
    </source>
</evidence>
<accession>A0AA92U148</accession>
<proteinExistence type="predicted"/>
<keyword evidence="1" id="KW-1133">Transmembrane helix</keyword>
<feature type="transmembrane region" description="Helical" evidence="1">
    <location>
        <begin position="29"/>
        <end position="47"/>
    </location>
</feature>
<organism evidence="2 3">
    <name type="scientific">Segatella copri</name>
    <dbReference type="NCBI Taxonomy" id="165179"/>
    <lineage>
        <taxon>Bacteria</taxon>
        <taxon>Pseudomonadati</taxon>
        <taxon>Bacteroidota</taxon>
        <taxon>Bacteroidia</taxon>
        <taxon>Bacteroidales</taxon>
        <taxon>Prevotellaceae</taxon>
        <taxon>Segatella</taxon>
    </lineage>
</organism>
<dbReference type="AlphaFoldDB" id="A0AA92U148"/>
<evidence type="ECO:0000313" key="3">
    <source>
        <dbReference type="Proteomes" id="UP000286077"/>
    </source>
</evidence>
<feature type="transmembrane region" description="Helical" evidence="1">
    <location>
        <begin position="67"/>
        <end position="88"/>
    </location>
</feature>
<gene>
    <name evidence="2" type="ORF">DWV60_15990</name>
</gene>
<evidence type="ECO:0000313" key="2">
    <source>
        <dbReference type="EMBL" id="RGW62652.1"/>
    </source>
</evidence>
<dbReference type="EMBL" id="QSAQ01000076">
    <property type="protein sequence ID" value="RGW62652.1"/>
    <property type="molecule type" value="Genomic_DNA"/>
</dbReference>
<protein>
    <submittedName>
        <fullName evidence="2">Uncharacterized protein</fullName>
    </submittedName>
</protein>
<keyword evidence="1" id="KW-0472">Membrane</keyword>
<name>A0AA92U148_9BACT</name>
<keyword evidence="1" id="KW-0812">Transmembrane</keyword>
<sequence length="178" mass="20412">MIEVTENDNVTSNDRILKESDRINKIKKWSIRISVVAAILFLWGRDFSKIFTWSKIENDVLGTYGDFIGGFIGTGVTLYSAYLLFITLKEQNAVNKKTQKVNTNVISTNNAVVKTNKIIIAQSYLQLFDNKFTTFLSLYQHALDAYRYNNNNNNKGREAFVNIIDSFLENLKSATYRV</sequence>